<evidence type="ECO:0000313" key="2">
    <source>
        <dbReference type="Proteomes" id="UP001432401"/>
    </source>
</evidence>
<gene>
    <name evidence="1" type="ORF">ABUK86_27235</name>
</gene>
<sequence length="120" mass="12811">MSNNFQLGGIPHGFAFNENGSLIHYRHVIVLATPGANQAGAWGDVWISFASDFADVRVRLAVHDGTNWSVTNVDVPFGGGRVAQKLRPGAQKISLGRVKKSAADSVEDAPVGWLLEVFGP</sequence>
<dbReference type="Proteomes" id="UP001432401">
    <property type="component" value="Unassembled WGS sequence"/>
</dbReference>
<protein>
    <submittedName>
        <fullName evidence="1">Uncharacterized protein</fullName>
    </submittedName>
</protein>
<organism evidence="1 2">
    <name type="scientific">Nocardiopsis tropica</name>
    <dbReference type="NCBI Taxonomy" id="109330"/>
    <lineage>
        <taxon>Bacteria</taxon>
        <taxon>Bacillati</taxon>
        <taxon>Actinomycetota</taxon>
        <taxon>Actinomycetes</taxon>
        <taxon>Streptosporangiales</taxon>
        <taxon>Nocardiopsidaceae</taxon>
        <taxon>Nocardiopsis</taxon>
    </lineage>
</organism>
<comment type="caution">
    <text evidence="1">The sequence shown here is derived from an EMBL/GenBank/DDBJ whole genome shotgun (WGS) entry which is preliminary data.</text>
</comment>
<accession>A0ABV2A2S9</accession>
<name>A0ABV2A2S9_9ACTN</name>
<evidence type="ECO:0000313" key="1">
    <source>
        <dbReference type="EMBL" id="MES0837499.1"/>
    </source>
</evidence>
<dbReference type="RefSeq" id="WP_352986384.1">
    <property type="nucleotide sequence ID" value="NZ_JBEQNA010000018.1"/>
</dbReference>
<dbReference type="EMBL" id="JBEQNB010000018">
    <property type="protein sequence ID" value="MES0837499.1"/>
    <property type="molecule type" value="Genomic_DNA"/>
</dbReference>
<proteinExistence type="predicted"/>
<reference evidence="1 2" key="1">
    <citation type="submission" date="2024-06" db="EMBL/GenBank/DDBJ databases">
        <authorList>
            <person name="Bataeva Y.V."/>
            <person name="Grigorian L.N."/>
            <person name="Solomentsev V.I."/>
        </authorList>
    </citation>
    <scope>NUCLEOTIDE SEQUENCE [LARGE SCALE GENOMIC DNA]</scope>
    <source>
        <strain evidence="2">SCPM-O-B-12605 (RCAM04882)</strain>
    </source>
</reference>
<keyword evidence="2" id="KW-1185">Reference proteome</keyword>